<keyword evidence="4 7" id="KW-0436">Ligase</keyword>
<dbReference type="GO" id="GO:0030729">
    <property type="term" value="F:acetoacetate-CoA ligase activity"/>
    <property type="evidence" value="ECO:0007669"/>
    <property type="project" value="UniProtKB-UniRule"/>
</dbReference>
<sequence length="656" mass="74489">MWVPSDRETQMDKLRKIINDKYHLSLETYNDFHAWSCENYSEFWEEVWHFTEIVHSQSYEQVIDKELNIADIPTWFFGARLNFAENLLRCEDNRVAIYATREGCNTIEQRTFQELRSNVAWYADAMKKLGITQGDRVVGYLPNCCETVEAMLAAASIGAIWSSTSPEFGDKAVLERFAQIKPKLMFTVNAVFYNGKIHNHTKKVKKVIEGLPELQKTVIIPFIPEEAIPLEEIPNCCLLEDFLQSKLSSDNANTPILKFEQLPFSHPLFILYSSGTTGPPKCIVHSAGGTLLKHLEEHCLQSDMTENDIMFYYTNVGWMMWNWLVTPLALGSAIVLYDGSPMMPNINILWDLVDRIGITIFGTSAKWLSLLEEKNVKPVETHKLDSLKMILSTGSPLKPQSYEYVYEFIKNQVLLASISGGTDIIACFMGQNWTVPVCKGEVQSFNLGCSMESWDENGHSVFGDHGELVCTKPFPSMPVCFWNDPNHVKYRNAYFSKFEGVWVQGDFCIIKPSTKGIVMLGRSDGTLNPNGIRFGSAEIYQIVEAIIEVEDSLCVAQRKRDGSDERAILFIKMAPGQEFNGKLEKKIRDRIRSDLSVRHVPAHILPIEDIPYTMNGKKVEIAVRRILGGDQVTHRGVLANPNSLDLYSNIKILQDY</sequence>
<dbReference type="Gene3D" id="3.30.300.30">
    <property type="match status" value="1"/>
</dbReference>
<keyword evidence="5 7" id="KW-0547">Nucleotide-binding</keyword>
<name>A0A812CRT7_ACAPH</name>
<evidence type="ECO:0000256" key="5">
    <source>
        <dbReference type="ARBA" id="ARBA00022741"/>
    </source>
</evidence>
<dbReference type="EC" id="6.2.1.16" evidence="2 7"/>
<dbReference type="GO" id="GO:0005524">
    <property type="term" value="F:ATP binding"/>
    <property type="evidence" value="ECO:0007669"/>
    <property type="project" value="UniProtKB-UniRule"/>
</dbReference>
<dbReference type="InterPro" id="IPR042099">
    <property type="entry name" value="ANL_N_sf"/>
</dbReference>
<evidence type="ECO:0000313" key="10">
    <source>
        <dbReference type="EMBL" id="CAE1274457.1"/>
    </source>
</evidence>
<dbReference type="InterPro" id="IPR000873">
    <property type="entry name" value="AMP-dep_synth/lig_dom"/>
</dbReference>
<reference evidence="10" key="1">
    <citation type="submission" date="2021-01" db="EMBL/GenBank/DDBJ databases">
        <authorList>
            <person name="Li R."/>
            <person name="Bekaert M."/>
        </authorList>
    </citation>
    <scope>NUCLEOTIDE SEQUENCE</scope>
    <source>
        <strain evidence="10">Farmed</strain>
    </source>
</reference>
<dbReference type="Pfam" id="PF00501">
    <property type="entry name" value="AMP-binding"/>
    <property type="match status" value="1"/>
</dbReference>
<proteinExistence type="inferred from homology"/>
<dbReference type="AlphaFoldDB" id="A0A812CRT7"/>
<comment type="catalytic activity">
    <reaction evidence="7">
        <text>acetoacetate + ATP + CoA = acetoacetyl-CoA + AMP + diphosphate</text>
        <dbReference type="Rhea" id="RHEA:16117"/>
        <dbReference type="ChEBI" id="CHEBI:13705"/>
        <dbReference type="ChEBI" id="CHEBI:30616"/>
        <dbReference type="ChEBI" id="CHEBI:33019"/>
        <dbReference type="ChEBI" id="CHEBI:57286"/>
        <dbReference type="ChEBI" id="CHEBI:57287"/>
        <dbReference type="ChEBI" id="CHEBI:456215"/>
        <dbReference type="EC" id="6.2.1.16"/>
    </reaction>
</comment>
<dbReference type="GO" id="GO:0005829">
    <property type="term" value="C:cytosol"/>
    <property type="evidence" value="ECO:0007669"/>
    <property type="project" value="UniProtKB-SubCell"/>
</dbReference>
<gene>
    <name evidence="10" type="ORF">SPHA_38882</name>
</gene>
<evidence type="ECO:0000259" key="8">
    <source>
        <dbReference type="Pfam" id="PF00501"/>
    </source>
</evidence>
<evidence type="ECO:0000256" key="4">
    <source>
        <dbReference type="ARBA" id="ARBA00022598"/>
    </source>
</evidence>
<organism evidence="10 11">
    <name type="scientific">Acanthosepion pharaonis</name>
    <name type="common">Pharaoh cuttlefish</name>
    <name type="synonym">Sepia pharaonis</name>
    <dbReference type="NCBI Taxonomy" id="158019"/>
    <lineage>
        <taxon>Eukaryota</taxon>
        <taxon>Metazoa</taxon>
        <taxon>Spiralia</taxon>
        <taxon>Lophotrochozoa</taxon>
        <taxon>Mollusca</taxon>
        <taxon>Cephalopoda</taxon>
        <taxon>Coleoidea</taxon>
        <taxon>Decapodiformes</taxon>
        <taxon>Sepiida</taxon>
        <taxon>Sepiina</taxon>
        <taxon>Sepiidae</taxon>
        <taxon>Acanthosepion</taxon>
    </lineage>
</organism>
<dbReference type="PROSITE" id="PS00455">
    <property type="entry name" value="AMP_BINDING"/>
    <property type="match status" value="1"/>
</dbReference>
<dbReference type="OrthoDB" id="10253869at2759"/>
<dbReference type="InterPro" id="IPR020845">
    <property type="entry name" value="AMP-binding_CS"/>
</dbReference>
<dbReference type="GO" id="GO:0006631">
    <property type="term" value="P:fatty acid metabolic process"/>
    <property type="evidence" value="ECO:0007669"/>
    <property type="project" value="UniProtKB-UniRule"/>
</dbReference>
<evidence type="ECO:0000256" key="3">
    <source>
        <dbReference type="ARBA" id="ARBA00015326"/>
    </source>
</evidence>
<accession>A0A812CRT7</accession>
<keyword evidence="7" id="KW-0276">Fatty acid metabolism</keyword>
<dbReference type="EMBL" id="CAHIKZ030001785">
    <property type="protein sequence ID" value="CAE1274457.1"/>
    <property type="molecule type" value="Genomic_DNA"/>
</dbReference>
<dbReference type="PANTHER" id="PTHR42921">
    <property type="entry name" value="ACETOACETYL-COA SYNTHETASE"/>
    <property type="match status" value="1"/>
</dbReference>
<protein>
    <recommendedName>
        <fullName evidence="3 7">Acetoacetyl-CoA synthetase</fullName>
        <ecNumber evidence="2 7">6.2.1.16</ecNumber>
    </recommendedName>
</protein>
<dbReference type="PANTHER" id="PTHR42921:SF1">
    <property type="entry name" value="ACETOACETYL-COA SYNTHETASE"/>
    <property type="match status" value="1"/>
</dbReference>
<feature type="domain" description="Acetyl-coenzyme A synthetase N-terminal" evidence="9">
    <location>
        <begin position="29"/>
        <end position="86"/>
    </location>
</feature>
<evidence type="ECO:0000256" key="6">
    <source>
        <dbReference type="ARBA" id="ARBA00022840"/>
    </source>
</evidence>
<dbReference type="InterPro" id="IPR045851">
    <property type="entry name" value="AMP-bd_C_sf"/>
</dbReference>
<keyword evidence="7" id="KW-0443">Lipid metabolism</keyword>
<dbReference type="SUPFAM" id="SSF56801">
    <property type="entry name" value="Acetyl-CoA synthetase-like"/>
    <property type="match status" value="1"/>
</dbReference>
<comment type="caution">
    <text evidence="10">The sequence shown here is derived from an EMBL/GenBank/DDBJ whole genome shotgun (WGS) entry which is preliminary data.</text>
</comment>
<evidence type="ECO:0000256" key="1">
    <source>
        <dbReference type="ARBA" id="ARBA00006432"/>
    </source>
</evidence>
<dbReference type="NCBIfam" id="NF002937">
    <property type="entry name" value="PRK03584.1"/>
    <property type="match status" value="1"/>
</dbReference>
<comment type="subcellular location">
    <subcellularLocation>
        <location evidence="7">Cytoplasm</location>
        <location evidence="7">Cytosol</location>
    </subcellularLocation>
</comment>
<dbReference type="Pfam" id="PF16177">
    <property type="entry name" value="ACAS_N"/>
    <property type="match status" value="1"/>
</dbReference>
<evidence type="ECO:0000256" key="2">
    <source>
        <dbReference type="ARBA" id="ARBA00012988"/>
    </source>
</evidence>
<dbReference type="Proteomes" id="UP000597762">
    <property type="component" value="Unassembled WGS sequence"/>
</dbReference>
<dbReference type="Gene3D" id="3.40.50.12780">
    <property type="entry name" value="N-terminal domain of ligase-like"/>
    <property type="match status" value="1"/>
</dbReference>
<comment type="similarity">
    <text evidence="1 7">Belongs to the ATP-dependent AMP-binding enzyme family.</text>
</comment>
<keyword evidence="6 7" id="KW-0067">ATP-binding</keyword>
<dbReference type="InterPro" id="IPR032387">
    <property type="entry name" value="ACAS_N"/>
</dbReference>
<dbReference type="NCBIfam" id="TIGR01217">
    <property type="entry name" value="ac_ac_CoA_syn"/>
    <property type="match status" value="1"/>
</dbReference>
<dbReference type="CDD" id="cd05943">
    <property type="entry name" value="AACS"/>
    <property type="match status" value="1"/>
</dbReference>
<feature type="domain" description="AMP-dependent synthetase/ligase" evidence="8">
    <location>
        <begin position="93"/>
        <end position="473"/>
    </location>
</feature>
<keyword evidence="11" id="KW-1185">Reference proteome</keyword>
<evidence type="ECO:0000256" key="7">
    <source>
        <dbReference type="RuleBase" id="RU367019"/>
    </source>
</evidence>
<evidence type="ECO:0000313" key="11">
    <source>
        <dbReference type="Proteomes" id="UP000597762"/>
    </source>
</evidence>
<evidence type="ECO:0000259" key="9">
    <source>
        <dbReference type="Pfam" id="PF16177"/>
    </source>
</evidence>
<comment type="function">
    <text evidence="7">Converts acetoacetate to acetoacetyl-CoA in the cytosol.</text>
</comment>
<keyword evidence="7" id="KW-0963">Cytoplasm</keyword>
<dbReference type="InterPro" id="IPR005914">
    <property type="entry name" value="Acac_CoA_synth"/>
</dbReference>